<dbReference type="EMBL" id="DVLP01000038">
    <property type="protein sequence ID" value="HIT74193.1"/>
    <property type="molecule type" value="Genomic_DNA"/>
</dbReference>
<organism evidence="1 2">
    <name type="scientific">Candidatus Avipropionibacterium avicola</name>
    <dbReference type="NCBI Taxonomy" id="2840701"/>
    <lineage>
        <taxon>Bacteria</taxon>
        <taxon>Bacillati</taxon>
        <taxon>Actinomycetota</taxon>
        <taxon>Actinomycetes</taxon>
        <taxon>Propionibacteriales</taxon>
        <taxon>Propionibacteriaceae</taxon>
        <taxon>Propionibacteriaceae incertae sedis</taxon>
        <taxon>Candidatus Avipropionibacterium</taxon>
    </lineage>
</organism>
<evidence type="ECO:0000313" key="1">
    <source>
        <dbReference type="EMBL" id="HIT74193.1"/>
    </source>
</evidence>
<sequence length="77" mass="8761">MAKTTTIKVPTELRDRINNHAREQGVSAAGFLGRLVGAYDRRKRMEAFGRAFATADDTYWDEFHEWDTALNDGAVRD</sequence>
<reference evidence="1" key="2">
    <citation type="journal article" date="2021" name="PeerJ">
        <title>Extensive microbial diversity within the chicken gut microbiome revealed by metagenomics and culture.</title>
        <authorList>
            <person name="Gilroy R."/>
            <person name="Ravi A."/>
            <person name="Getino M."/>
            <person name="Pursley I."/>
            <person name="Horton D.L."/>
            <person name="Alikhan N.F."/>
            <person name="Baker D."/>
            <person name="Gharbi K."/>
            <person name="Hall N."/>
            <person name="Watson M."/>
            <person name="Adriaenssens E.M."/>
            <person name="Foster-Nyarko E."/>
            <person name="Jarju S."/>
            <person name="Secka A."/>
            <person name="Antonio M."/>
            <person name="Oren A."/>
            <person name="Chaudhuri R.R."/>
            <person name="La Ragione R."/>
            <person name="Hildebrand F."/>
            <person name="Pallen M.J."/>
        </authorList>
    </citation>
    <scope>NUCLEOTIDE SEQUENCE</scope>
    <source>
        <strain evidence="1">ChiGjej1B1-24693</strain>
    </source>
</reference>
<dbReference type="AlphaFoldDB" id="A0A9D1KME7"/>
<gene>
    <name evidence="1" type="ORF">IAA98_01235</name>
</gene>
<evidence type="ECO:0000313" key="2">
    <source>
        <dbReference type="Proteomes" id="UP000886842"/>
    </source>
</evidence>
<name>A0A9D1KME7_9ACTN</name>
<accession>A0A9D1KME7</accession>
<comment type="caution">
    <text evidence="1">The sequence shown here is derived from an EMBL/GenBank/DDBJ whole genome shotgun (WGS) entry which is preliminary data.</text>
</comment>
<protein>
    <submittedName>
        <fullName evidence="1">Toxin-antitoxin system protein</fullName>
    </submittedName>
</protein>
<reference evidence="1" key="1">
    <citation type="submission" date="2020-10" db="EMBL/GenBank/DDBJ databases">
        <authorList>
            <person name="Gilroy R."/>
        </authorList>
    </citation>
    <scope>NUCLEOTIDE SEQUENCE</scope>
    <source>
        <strain evidence="1">ChiGjej1B1-24693</strain>
    </source>
</reference>
<dbReference type="Proteomes" id="UP000886842">
    <property type="component" value="Unassembled WGS sequence"/>
</dbReference>
<proteinExistence type="predicted"/>